<sequence>MKNFRGSYRNSDDVLFLVKQIEPKLTDIKSKEANIRDGMHYSAMISPEYEPTQEYLDIFYRALELNKTKVAKDILSLANEIKNYDKPILVSLLRAGTPIGVLLKQTLKKIFNIDAPHYSISIIRDIEIDKNALNYIIKTHPNSRVVFVDGWTGKGVIKRELDYFIEKFNIEFNQNISSELFVLSDIAGVADFSGGYDDYLIPSSALNSTVSGLISRSILNDEYIKDGDFHGVKFYKEYLSSDVTNFFIDTIMKEVPAQDIDPIYKKNDNIAQNMRNYIKDIQNRFKISNINYIKPGVAETTRVLLRRDPYVILVQNIDDEATTHILKLADEKSINIIEDKSLPYKSVGIIKE</sequence>
<gene>
    <name evidence="3" type="ORF">MNB_SV-15-1215</name>
</gene>
<feature type="domain" description="PELOTA RNA-binding" evidence="2">
    <location>
        <begin position="275"/>
        <end position="352"/>
    </location>
</feature>
<dbReference type="PIRSF" id="PIRSF020979">
    <property type="entry name" value="UCP020979"/>
    <property type="match status" value="1"/>
</dbReference>
<dbReference type="Pfam" id="PF15608">
    <property type="entry name" value="PELOTA_1"/>
    <property type="match status" value="1"/>
</dbReference>
<protein>
    <submittedName>
        <fullName evidence="3">Putative ATP/GTP-binding protein protein</fullName>
    </submittedName>
</protein>
<accession>A0A1W1ELC2</accession>
<evidence type="ECO:0000313" key="3">
    <source>
        <dbReference type="EMBL" id="SHO81669.1"/>
    </source>
</evidence>
<dbReference type="AlphaFoldDB" id="A0A1W1ELC2"/>
<dbReference type="InterPro" id="IPR048336">
    <property type="entry name" value="StiP-like"/>
</dbReference>
<feature type="domain" description="Cysteine protease StiP N-terminal" evidence="1">
    <location>
        <begin position="6"/>
        <end position="251"/>
    </location>
</feature>
<dbReference type="InterPro" id="IPR011215">
    <property type="entry name" value="StiP_N"/>
</dbReference>
<organism evidence="3">
    <name type="scientific">hydrothermal vent metagenome</name>
    <dbReference type="NCBI Taxonomy" id="652676"/>
    <lineage>
        <taxon>unclassified sequences</taxon>
        <taxon>metagenomes</taxon>
        <taxon>ecological metagenomes</taxon>
    </lineage>
</organism>
<dbReference type="InterPro" id="IPR028157">
    <property type="entry name" value="PELOTA_dom"/>
</dbReference>
<dbReference type="EMBL" id="FRYL01000045">
    <property type="protein sequence ID" value="SHO81669.1"/>
    <property type="molecule type" value="Genomic_DNA"/>
</dbReference>
<evidence type="ECO:0000259" key="2">
    <source>
        <dbReference type="Pfam" id="PF15608"/>
    </source>
</evidence>
<dbReference type="Pfam" id="PF11202">
    <property type="entry name" value="StiP"/>
    <property type="match status" value="1"/>
</dbReference>
<proteinExistence type="predicted"/>
<name>A0A1W1ELC2_9ZZZZ</name>
<evidence type="ECO:0000259" key="1">
    <source>
        <dbReference type="Pfam" id="PF11202"/>
    </source>
</evidence>
<reference evidence="3" key="1">
    <citation type="submission" date="2016-10" db="EMBL/GenBank/DDBJ databases">
        <authorList>
            <person name="de Groot N.N."/>
        </authorList>
    </citation>
    <scope>NUCLEOTIDE SEQUENCE</scope>
</reference>